<dbReference type="KEGG" id="qsa:O6P43_013244"/>
<reference evidence="1" key="1">
    <citation type="journal article" date="2023" name="Science">
        <title>Elucidation of the pathway for biosynthesis of saponin adjuvants from the soapbark tree.</title>
        <authorList>
            <person name="Reed J."/>
            <person name="Orme A."/>
            <person name="El-Demerdash A."/>
            <person name="Owen C."/>
            <person name="Martin L.B.B."/>
            <person name="Misra R.C."/>
            <person name="Kikuchi S."/>
            <person name="Rejzek M."/>
            <person name="Martin A.C."/>
            <person name="Harkess A."/>
            <person name="Leebens-Mack J."/>
            <person name="Louveau T."/>
            <person name="Stephenson M.J."/>
            <person name="Osbourn A."/>
        </authorList>
    </citation>
    <scope>NUCLEOTIDE SEQUENCE</scope>
    <source>
        <strain evidence="1">S10</strain>
    </source>
</reference>
<name>A0AAD7M3X9_QUISA</name>
<accession>A0AAD7M3X9</accession>
<dbReference type="AlphaFoldDB" id="A0AAD7M3X9"/>
<comment type="caution">
    <text evidence="1">The sequence shown here is derived from an EMBL/GenBank/DDBJ whole genome shotgun (WGS) entry which is preliminary data.</text>
</comment>
<keyword evidence="2" id="KW-1185">Reference proteome</keyword>
<dbReference type="Proteomes" id="UP001163823">
    <property type="component" value="Chromosome 5"/>
</dbReference>
<proteinExistence type="predicted"/>
<organism evidence="1 2">
    <name type="scientific">Quillaja saponaria</name>
    <name type="common">Soap bark tree</name>
    <dbReference type="NCBI Taxonomy" id="32244"/>
    <lineage>
        <taxon>Eukaryota</taxon>
        <taxon>Viridiplantae</taxon>
        <taxon>Streptophyta</taxon>
        <taxon>Embryophyta</taxon>
        <taxon>Tracheophyta</taxon>
        <taxon>Spermatophyta</taxon>
        <taxon>Magnoliopsida</taxon>
        <taxon>eudicotyledons</taxon>
        <taxon>Gunneridae</taxon>
        <taxon>Pentapetalae</taxon>
        <taxon>rosids</taxon>
        <taxon>fabids</taxon>
        <taxon>Fabales</taxon>
        <taxon>Quillajaceae</taxon>
        <taxon>Quillaja</taxon>
    </lineage>
</organism>
<gene>
    <name evidence="1" type="ORF">O6P43_013244</name>
</gene>
<evidence type="ECO:0000313" key="1">
    <source>
        <dbReference type="EMBL" id="KAJ7969257.1"/>
    </source>
</evidence>
<evidence type="ECO:0000313" key="2">
    <source>
        <dbReference type="Proteomes" id="UP001163823"/>
    </source>
</evidence>
<protein>
    <submittedName>
        <fullName evidence="1">Retrovirus-related Pol polyprotein</fullName>
    </submittedName>
</protein>
<dbReference type="EMBL" id="JARAOO010000005">
    <property type="protein sequence ID" value="KAJ7969257.1"/>
    <property type="molecule type" value="Genomic_DNA"/>
</dbReference>
<sequence length="111" mass="13193">MKSTGIFELQIKLRAFPFTKNWLYYLLSRSITTWTAMKKLFLEKFAKPKKEEKDKEILEMYCKVEVNIPLLDAIKHVPRYAKILKELCTSKHKFKGDEKVSLRENVLALIR</sequence>